<dbReference type="SUPFAM" id="SSF50969">
    <property type="entry name" value="YVTN repeat-like/Quinoprotein amine dehydrogenase"/>
    <property type="match status" value="1"/>
</dbReference>
<evidence type="ECO:0008006" key="3">
    <source>
        <dbReference type="Google" id="ProtNLM"/>
    </source>
</evidence>
<gene>
    <name evidence="1" type="ORF">A5U30_003627</name>
</gene>
<dbReference type="AlphaFoldDB" id="A0A828PCI7"/>
<dbReference type="PANTHER" id="PTHR47197:SF3">
    <property type="entry name" value="DIHYDRO-HEME D1 DEHYDROGENASE"/>
    <property type="match status" value="1"/>
</dbReference>
<dbReference type="InterPro" id="IPR015943">
    <property type="entry name" value="WD40/YVTN_repeat-like_dom_sf"/>
</dbReference>
<reference evidence="1 2" key="1">
    <citation type="submission" date="2020-02" db="EMBL/GenBank/DDBJ databases">
        <authorList>
            <consortium name="PulseNet: The National Subtyping Network for Foodborne Disease Surveillance"/>
            <person name="Tarr C.L."/>
            <person name="Trees E."/>
            <person name="Katz L.S."/>
            <person name="Carleton-Romer H.A."/>
            <person name="Stroika S."/>
            <person name="Kucerova Z."/>
            <person name="Roache K.F."/>
            <person name="Sabol A.L."/>
            <person name="Besser J."/>
            <person name="Gerner-Smidt P."/>
        </authorList>
    </citation>
    <scope>NUCLEOTIDE SEQUENCE [LARGE SCALE GENOMIC DNA]</scope>
    <source>
        <strain evidence="1 2">PNUSAE002719</strain>
    </source>
</reference>
<dbReference type="Proteomes" id="UP000555763">
    <property type="component" value="Unassembled WGS sequence"/>
</dbReference>
<name>A0A828PCI7_ECOLX</name>
<dbReference type="Gene3D" id="2.130.10.10">
    <property type="entry name" value="YVTN repeat-like/Quinoprotein amine dehydrogenase"/>
    <property type="match status" value="1"/>
</dbReference>
<dbReference type="InterPro" id="IPR011044">
    <property type="entry name" value="Quino_amine_DH_bsu"/>
</dbReference>
<evidence type="ECO:0000313" key="2">
    <source>
        <dbReference type="Proteomes" id="UP000555763"/>
    </source>
</evidence>
<dbReference type="EMBL" id="AATLZG010000026">
    <property type="protein sequence ID" value="EFM8155945.1"/>
    <property type="molecule type" value="Genomic_DNA"/>
</dbReference>
<accession>A0A828PCI7</accession>
<dbReference type="PANTHER" id="PTHR47197">
    <property type="entry name" value="PROTEIN NIRF"/>
    <property type="match status" value="1"/>
</dbReference>
<dbReference type="InterPro" id="IPR051200">
    <property type="entry name" value="Host-pathogen_enzymatic-act"/>
</dbReference>
<organism evidence="1 2">
    <name type="scientific">Escherichia coli</name>
    <dbReference type="NCBI Taxonomy" id="562"/>
    <lineage>
        <taxon>Bacteria</taxon>
        <taxon>Pseudomonadati</taxon>
        <taxon>Pseudomonadota</taxon>
        <taxon>Gammaproteobacteria</taxon>
        <taxon>Enterobacterales</taxon>
        <taxon>Enterobacteriaceae</taxon>
        <taxon>Escherichia</taxon>
    </lineage>
</organism>
<protein>
    <recommendedName>
        <fullName evidence="3">YncE family protein</fullName>
    </recommendedName>
</protein>
<proteinExistence type="predicted"/>
<comment type="caution">
    <text evidence="1">The sequence shown here is derived from an EMBL/GenBank/DDBJ whole genome shotgun (WGS) entry which is preliminary data.</text>
</comment>
<evidence type="ECO:0000313" key="1">
    <source>
        <dbReference type="EMBL" id="EFM8155945.1"/>
    </source>
</evidence>
<sequence>MRLTVTHPVLVVLLFSALLFVIRPSDSEGAEQSAQHPVSVKVTEQDVARFVYELAYSVRRNEVFVMAPVFENDQNSEIKPQVIRLNGDSLKIKGATELPSAGFSTVLDDKSNTLYIGTHQSTLIAYDTVTNKVKGEIQLAKKITDKNGKSRPTHFLRQIHLDLKNKRLYIPGLSWEDSVLYVVDTRMFKLIKTINNMGVMSTGITQKPDGGDIFLTNWQHEMVVIDSNTLNIKKRFSIPVDQPLFLSWNSEDGDILVVDEGMEKIYGMLKKHALNTGKRYKSKSEGNSLVVISPQSGNVLKTIPTSKQPIAVKIDNKRGRIYVTALEGGSVSIYSSKNYRHLKTLKLNPSANSLAINPTDGSVYVSVKNFSSKNKTNKEKKEKVVRLQF</sequence>
<dbReference type="RefSeq" id="WP_332379118.1">
    <property type="nucleotide sequence ID" value="NZ_JAVDCF010000042.1"/>
</dbReference>